<dbReference type="SMART" id="SM00028">
    <property type="entry name" value="TPR"/>
    <property type="match status" value="12"/>
</dbReference>
<protein>
    <submittedName>
        <fullName evidence="6">Uncharacterized protein</fullName>
    </submittedName>
</protein>
<dbReference type="EMBL" id="OZ020106">
    <property type="protein sequence ID" value="CAK9257931.1"/>
    <property type="molecule type" value="Genomic_DNA"/>
</dbReference>
<keyword evidence="2 3" id="KW-0802">TPR repeat</keyword>
<dbReference type="SUPFAM" id="SSF48452">
    <property type="entry name" value="TPR-like"/>
    <property type="match status" value="3"/>
</dbReference>
<gene>
    <name evidence="6" type="ORF">CSSPJE1EN1_LOCUS3409</name>
</gene>
<organism evidence="6 7">
    <name type="scientific">Sphagnum jensenii</name>
    <dbReference type="NCBI Taxonomy" id="128206"/>
    <lineage>
        <taxon>Eukaryota</taxon>
        <taxon>Viridiplantae</taxon>
        <taxon>Streptophyta</taxon>
        <taxon>Embryophyta</taxon>
        <taxon>Bryophyta</taxon>
        <taxon>Sphagnophytina</taxon>
        <taxon>Sphagnopsida</taxon>
        <taxon>Sphagnales</taxon>
        <taxon>Sphagnaceae</taxon>
        <taxon>Sphagnum</taxon>
    </lineage>
</organism>
<feature type="repeat" description="TPR" evidence="3">
    <location>
        <begin position="91"/>
        <end position="124"/>
    </location>
</feature>
<feature type="repeat" description="TPR" evidence="3">
    <location>
        <begin position="261"/>
        <end position="294"/>
    </location>
</feature>
<accession>A0ABP0VU02</accession>
<evidence type="ECO:0000256" key="2">
    <source>
        <dbReference type="ARBA" id="ARBA00022803"/>
    </source>
</evidence>
<feature type="repeat" description="TPR" evidence="3">
    <location>
        <begin position="227"/>
        <end position="260"/>
    </location>
</feature>
<dbReference type="Gene3D" id="1.25.40.10">
    <property type="entry name" value="Tetratricopeptide repeat domain"/>
    <property type="match status" value="6"/>
</dbReference>
<evidence type="ECO:0000313" key="6">
    <source>
        <dbReference type="EMBL" id="CAK9257931.1"/>
    </source>
</evidence>
<evidence type="ECO:0000256" key="1">
    <source>
        <dbReference type="ARBA" id="ARBA00022737"/>
    </source>
</evidence>
<proteinExistence type="predicted"/>
<dbReference type="Proteomes" id="UP001497444">
    <property type="component" value="Chromosome 11"/>
</dbReference>
<feature type="repeat" description="TPR" evidence="3">
    <location>
        <begin position="23"/>
        <end position="56"/>
    </location>
</feature>
<dbReference type="InterPro" id="IPR011990">
    <property type="entry name" value="TPR-like_helical_dom_sf"/>
</dbReference>
<evidence type="ECO:0000313" key="7">
    <source>
        <dbReference type="Proteomes" id="UP001497444"/>
    </source>
</evidence>
<dbReference type="PANTHER" id="PTHR44858">
    <property type="entry name" value="TETRATRICOPEPTIDE REPEAT PROTEIN 6"/>
    <property type="match status" value="1"/>
</dbReference>
<feature type="coiled-coil region" evidence="4">
    <location>
        <begin position="131"/>
        <end position="185"/>
    </location>
</feature>
<evidence type="ECO:0000256" key="5">
    <source>
        <dbReference type="SAM" id="MobiDB-lite"/>
    </source>
</evidence>
<dbReference type="PANTHER" id="PTHR44858:SF1">
    <property type="entry name" value="UDP-N-ACETYLGLUCOSAMINE--PEPTIDE N-ACETYLGLUCOSAMINYLTRANSFERASE SPINDLY-RELATED"/>
    <property type="match status" value="1"/>
</dbReference>
<keyword evidence="7" id="KW-1185">Reference proteome</keyword>
<name>A0ABP0VU02_9BRYO</name>
<reference evidence="6" key="1">
    <citation type="submission" date="2024-02" db="EMBL/GenBank/DDBJ databases">
        <authorList>
            <consortium name="ELIXIR-Norway"/>
            <consortium name="Elixir Norway"/>
        </authorList>
    </citation>
    <scope>NUCLEOTIDE SEQUENCE</scope>
</reference>
<keyword evidence="4" id="KW-0175">Coiled coil</keyword>
<dbReference type="InterPro" id="IPR050498">
    <property type="entry name" value="Ycf3"/>
</dbReference>
<evidence type="ECO:0000256" key="4">
    <source>
        <dbReference type="SAM" id="Coils"/>
    </source>
</evidence>
<keyword evidence="1" id="KW-0677">Repeat</keyword>
<evidence type="ECO:0000256" key="3">
    <source>
        <dbReference type="PROSITE-ProRule" id="PRU00339"/>
    </source>
</evidence>
<feature type="compositionally biased region" description="Basic and acidic residues" evidence="5">
    <location>
        <begin position="680"/>
        <end position="689"/>
    </location>
</feature>
<feature type="repeat" description="TPR" evidence="3">
    <location>
        <begin position="125"/>
        <end position="158"/>
    </location>
</feature>
<feature type="repeat" description="TPR" evidence="3">
    <location>
        <begin position="329"/>
        <end position="362"/>
    </location>
</feature>
<feature type="repeat" description="TPR" evidence="3">
    <location>
        <begin position="193"/>
        <end position="226"/>
    </location>
</feature>
<dbReference type="PROSITE" id="PS50005">
    <property type="entry name" value="TPR"/>
    <property type="match status" value="7"/>
</dbReference>
<feature type="region of interest" description="Disordered" evidence="5">
    <location>
        <begin position="678"/>
        <end position="753"/>
    </location>
</feature>
<sequence>MLKDYQGALEDLNKVDVLEPNNAFTLRIRGDVKRMLKDYQGALEDLDKADVLEPNNAFTLRNRGDVKRLLKEYQGALEDLNNADVLEPNNAFTLTSRGDVKSMLKDYQGALDDLNKADVLEPNNAFTLGSRGNLKSMLKDYRRALEDLNKADVLEPNNASTLGNRVNVKRMLKDYRGALEDLNKADVLEPNNAFTLGSRGNVKRMLKDYRGALEDFNKANVLEPNNAFTLTSRGDVKSMLKDYQGALDDLNKADVLEPNNAFTLKNRGDVKRMLKEYQGALEDLNKADVLEPNNAFTLRIRGDVKNMLKEYQGALDDLNKADVLEPNNAFTLGSRGDVKSMLKDYQGALEDFNKADVLEPNNADFKPNNAFTLGSRGHVKRMLKDYQGALEDLNKVDVLGPNDVSTLNSHGLIKYMLDDCEGALQDLDKVHVFEPNNTSISSIHGCINDPEHKRTYDEGCLQRKGVRKEKNQNQETSGFEILSCSRIGFFPDFPCTTDGHPKQENKFSTIGISDTTQNCFQTGLQEILTMGRKGKFEGADSIEFLFKQAEDMSKVVGVGLQWSKVVVTKQFGVVVKHIGEHSWSNLWKETSFSSMRIPISKPPPKLSMCNLTPEQSSKSFGVGLVGSSLENNLMYVEDNQNQTGEMFPFIFELAEKMGLSKNAKDSNFQHPLGISNEAVEGEKNDHGDPLLETMEGGGETDQGGTSSEPMDPMDVGESSQGGNSGEPMEGVESGQEGPSSGPTEVGGQRDQQSSDFQLRFESLQAKGPQDSNENKSLTVTVIPEAGGTFYEGLSNQQVQPDCRIKGATIAPLLQFKFEILGGEPKITTTIETGCNLGGGQLKFREDWDLGYCHNNITISLTCEEPQAVRVSRGIVDGMDVMKETRTKTFTGSTSHANQIASQANVQVQLPVVPIGFQAQGALEVIDTIADSQALAETIETSSTQYSGFYVNPLGLANSLVFNFLYPEEIVDVKARGKIHFIHASINNTFSPTIVGKWFPLDREEARLYIFQTNRDIHSIGSLMRFMNQRYEVLFLINHAMSHIHYYKDQKLEGPGMKLVDRVLTKYPEIRNVFF</sequence>
<dbReference type="InterPro" id="IPR019734">
    <property type="entry name" value="TPR_rpt"/>
</dbReference>